<proteinExistence type="predicted"/>
<dbReference type="EC" id="2.3.2.2" evidence="1"/>
<dbReference type="InterPro" id="IPR029055">
    <property type="entry name" value="Ntn_hydrolases_N"/>
</dbReference>
<sequence>MIKPSKPELNGTFGAVASTHWLATATGMALLESGGNAFDAAVAAGFVLQVVEPQSNGFGGDLAAVFYEAAADQVWVVCGQGPMPRAATERAFDELGLTQIPGSGLLPATVPGSFGGWLQLLAECGTKTVREVLDPAISYAAHGYPLLPEAARAITLLAPLFRNHWFGSAEVYLAGGVPTGGSKMRNPWLAATLTRLVKEAEAASTDRLGQIEAAHRAFYSGFVAEAMSEFASGTEVLDATGQQHRGLIDADDLAGWQPTIEPSASIGYRGHTVHKPGSWTQGPVFLQQLALLEGFDLSSIDHNSGEYVHLVCEAAKLALADREAWYGDPTHGSDPLPVLLSPEYTAMRRTLLGTTANLDPRPGSVAGRAPRLVTPVVDTPVADPEWLAQIHEGVPNLVLAATIKSGDTCTVSVTDRWGNAVAAVPSGGWLKSSPVIPGLGISLGTRGQAMWLSNPEHPNALRPGKRPRTTLSPTVVVGDGAALAFGTPGGDRQDQWTVASLLAVIDHGWDLQSATEAGMFCSDHFPTSFAPHASRPGVVSIEENVGEATIGELRARGHRVAVAPAWSMGKVCMVSSGGPHGFVRAGASPRGHQAYAAVR</sequence>
<dbReference type="EMBL" id="JAVREH010000039">
    <property type="protein sequence ID" value="MDT0263441.1"/>
    <property type="molecule type" value="Genomic_DNA"/>
</dbReference>
<dbReference type="InterPro" id="IPR052896">
    <property type="entry name" value="GGT-like_enzyme"/>
</dbReference>
<accession>A0ABU2JEN1</accession>
<dbReference type="PRINTS" id="PR01210">
    <property type="entry name" value="GGTRANSPTASE"/>
</dbReference>
<dbReference type="InterPro" id="IPR043138">
    <property type="entry name" value="GGT_lsub"/>
</dbReference>
<comment type="caution">
    <text evidence="1">The sequence shown here is derived from an EMBL/GenBank/DDBJ whole genome shotgun (WGS) entry which is preliminary data.</text>
</comment>
<name>A0ABU2JEN1_9ACTN</name>
<dbReference type="SUPFAM" id="SSF56235">
    <property type="entry name" value="N-terminal nucleophile aminohydrolases (Ntn hydrolases)"/>
    <property type="match status" value="1"/>
</dbReference>
<evidence type="ECO:0000313" key="1">
    <source>
        <dbReference type="EMBL" id="MDT0263441.1"/>
    </source>
</evidence>
<protein>
    <submittedName>
        <fullName evidence="1">Gamma-glutamyltransferase</fullName>
        <ecNumber evidence="1">2.3.2.2</ecNumber>
    </submittedName>
</protein>
<dbReference type="Gene3D" id="3.60.20.40">
    <property type="match status" value="1"/>
</dbReference>
<gene>
    <name evidence="1" type="ORF">RM423_18825</name>
</gene>
<dbReference type="PANTHER" id="PTHR43881:SF1">
    <property type="entry name" value="GAMMA-GLUTAMYLTRANSPEPTIDASE (AFU_ORTHOLOGUE AFUA_4G13580)"/>
    <property type="match status" value="1"/>
</dbReference>
<dbReference type="GO" id="GO:0103068">
    <property type="term" value="F:leukotriene C4 gamma-glutamyl transferase activity"/>
    <property type="evidence" value="ECO:0007669"/>
    <property type="project" value="UniProtKB-EC"/>
</dbReference>
<dbReference type="InterPro" id="IPR043137">
    <property type="entry name" value="GGT_ssub_C"/>
</dbReference>
<reference evidence="2" key="1">
    <citation type="submission" date="2023-07" db="EMBL/GenBank/DDBJ databases">
        <title>30 novel species of actinomycetes from the DSMZ collection.</title>
        <authorList>
            <person name="Nouioui I."/>
        </authorList>
    </citation>
    <scope>NUCLEOTIDE SEQUENCE [LARGE SCALE GENOMIC DNA]</scope>
    <source>
        <strain evidence="2">DSM 44399</strain>
    </source>
</reference>
<keyword evidence="2" id="KW-1185">Reference proteome</keyword>
<dbReference type="Gene3D" id="1.10.246.130">
    <property type="match status" value="1"/>
</dbReference>
<dbReference type="Pfam" id="PF01019">
    <property type="entry name" value="G_glu_transpept"/>
    <property type="match status" value="1"/>
</dbReference>
<keyword evidence="1" id="KW-0808">Transferase</keyword>
<organism evidence="1 2">
    <name type="scientific">Jatrophihabitans lederbergiae</name>
    <dbReference type="NCBI Taxonomy" id="3075547"/>
    <lineage>
        <taxon>Bacteria</taxon>
        <taxon>Bacillati</taxon>
        <taxon>Actinomycetota</taxon>
        <taxon>Actinomycetes</taxon>
        <taxon>Jatrophihabitantales</taxon>
        <taxon>Jatrophihabitantaceae</taxon>
        <taxon>Jatrophihabitans</taxon>
    </lineage>
</organism>
<dbReference type="Proteomes" id="UP001183176">
    <property type="component" value="Unassembled WGS sequence"/>
</dbReference>
<dbReference type="PANTHER" id="PTHR43881">
    <property type="entry name" value="GAMMA-GLUTAMYLTRANSPEPTIDASE (AFU_ORTHOLOGUE AFUA_4G13580)"/>
    <property type="match status" value="1"/>
</dbReference>
<evidence type="ECO:0000313" key="2">
    <source>
        <dbReference type="Proteomes" id="UP001183176"/>
    </source>
</evidence>
<dbReference type="RefSeq" id="WP_311424588.1">
    <property type="nucleotide sequence ID" value="NZ_JAVREH010000039.1"/>
</dbReference>
<keyword evidence="1" id="KW-0012">Acyltransferase</keyword>